<dbReference type="AlphaFoldDB" id="A0A3G1A789"/>
<dbReference type="STRING" id="697581.TCARB_1793"/>
<name>A0A3G1A789_9CREN</name>
<proteinExistence type="inferred from homology"/>
<gene>
    <name evidence="5" type="ORF">TCARB_1793</name>
</gene>
<evidence type="ECO:0000313" key="5">
    <source>
        <dbReference type="EMBL" id="AJB42829.1"/>
    </source>
</evidence>
<dbReference type="PANTHER" id="PTHR11527">
    <property type="entry name" value="HEAT-SHOCK PROTEIN 20 FAMILY MEMBER"/>
    <property type="match status" value="1"/>
</dbReference>
<dbReference type="GeneID" id="16573402"/>
<evidence type="ECO:0000256" key="2">
    <source>
        <dbReference type="RuleBase" id="RU003616"/>
    </source>
</evidence>
<dbReference type="Gene3D" id="2.60.40.790">
    <property type="match status" value="1"/>
</dbReference>
<dbReference type="RefSeq" id="WP_020962423.1">
    <property type="nucleotide sequence ID" value="NZ_CP007493.1"/>
</dbReference>
<dbReference type="InterPro" id="IPR002068">
    <property type="entry name" value="A-crystallin/Hsp20_dom"/>
</dbReference>
<protein>
    <submittedName>
        <fullName evidence="5">Small heat shock protein</fullName>
    </submittedName>
</protein>
<evidence type="ECO:0000259" key="4">
    <source>
        <dbReference type="PROSITE" id="PS51203"/>
    </source>
</evidence>
<evidence type="ECO:0000313" key="6">
    <source>
        <dbReference type="Proteomes" id="UP000266720"/>
    </source>
</evidence>
<sequence length="152" mass="17667">MSIDANSVASELAEVIAKIQKELNDTLREIWARHSSLYPEKLRMMDPLYDIEDRGDSIAVYVDVPGFRKNEIKIRVTEDAVEVIAQKNEERVKEEESRKYLHRQRLYKQIYKKITLPTKVRPELAKARFEDGVLIVVVPKSGAEREVEVKVE</sequence>
<feature type="domain" description="SHSP" evidence="3">
    <location>
        <begin position="39"/>
        <end position="152"/>
    </location>
</feature>
<dbReference type="EMBL" id="CP007493">
    <property type="protein sequence ID" value="AJB42829.1"/>
    <property type="molecule type" value="Genomic_DNA"/>
</dbReference>
<dbReference type="Pfam" id="PF00011">
    <property type="entry name" value="HSP20"/>
    <property type="match status" value="1"/>
</dbReference>
<dbReference type="InterPro" id="IPR031107">
    <property type="entry name" value="Small_HSP"/>
</dbReference>
<dbReference type="CDD" id="cd06464">
    <property type="entry name" value="ACD_sHsps-like"/>
    <property type="match status" value="1"/>
</dbReference>
<organism evidence="5 6">
    <name type="scientific">Thermofilum adornatum 1505</name>
    <dbReference type="NCBI Taxonomy" id="697581"/>
    <lineage>
        <taxon>Archaea</taxon>
        <taxon>Thermoproteota</taxon>
        <taxon>Thermoprotei</taxon>
        <taxon>Thermofilales</taxon>
        <taxon>Thermofilaceae</taxon>
        <taxon>Thermofilum</taxon>
    </lineage>
</organism>
<dbReference type="KEGG" id="tcb:TCARB_1793"/>
<accession>A0A3G1A789</accession>
<dbReference type="GeneID" id="25407204"/>
<reference evidence="6" key="1">
    <citation type="book" date="2010" name="EXTREMOPHILES" publisher="0:0-0">
        <title>Complete genome sequences of ten hyperthermophilic archaea reveal their metabolic capabilities and possible ecological roles.</title>
        <editorList>
            <person name="?"/>
        </editorList>
        <authorList>
            <person name="Ravin N.V."/>
            <person name="Mardanov A.V."/>
            <person name="Bonch-Osmolovskaya E.A."/>
            <person name="Skryabin K.G."/>
        </authorList>
    </citation>
    <scope>NUCLEOTIDE SEQUENCE [LARGE SCALE GENOMIC DNA]</scope>
    <source>
        <strain evidence="6">1505</strain>
    </source>
</reference>
<evidence type="ECO:0000256" key="1">
    <source>
        <dbReference type="PROSITE-ProRule" id="PRU00285"/>
    </source>
</evidence>
<dbReference type="InterPro" id="IPR007052">
    <property type="entry name" value="CS_dom"/>
</dbReference>
<feature type="domain" description="CS" evidence="4">
    <location>
        <begin position="44"/>
        <end position="152"/>
    </location>
</feature>
<keyword evidence="5" id="KW-0346">Stress response</keyword>
<dbReference type="PROSITE" id="PS51203">
    <property type="entry name" value="CS"/>
    <property type="match status" value="1"/>
</dbReference>
<dbReference type="PROSITE" id="PS01031">
    <property type="entry name" value="SHSP"/>
    <property type="match status" value="1"/>
</dbReference>
<dbReference type="SUPFAM" id="SSF49764">
    <property type="entry name" value="HSP20-like chaperones"/>
    <property type="match status" value="1"/>
</dbReference>
<evidence type="ECO:0000259" key="3">
    <source>
        <dbReference type="PROSITE" id="PS01031"/>
    </source>
</evidence>
<dbReference type="Proteomes" id="UP000266720">
    <property type="component" value="Chromosome"/>
</dbReference>
<dbReference type="InterPro" id="IPR008978">
    <property type="entry name" value="HSP20-like_chaperone"/>
</dbReference>
<comment type="similarity">
    <text evidence="1 2">Belongs to the small heat shock protein (HSP20) family.</text>
</comment>